<dbReference type="PANTHER" id="PTHR31589">
    <property type="entry name" value="PROTEIN, PUTATIVE (DUF239)-RELATED-RELATED"/>
    <property type="match status" value="1"/>
</dbReference>
<dbReference type="AlphaFoldDB" id="A0A9J5Y217"/>
<organism evidence="3 4">
    <name type="scientific">Solanum commersonii</name>
    <name type="common">Commerson's wild potato</name>
    <name type="synonym">Commerson's nightshade</name>
    <dbReference type="NCBI Taxonomy" id="4109"/>
    <lineage>
        <taxon>Eukaryota</taxon>
        <taxon>Viridiplantae</taxon>
        <taxon>Streptophyta</taxon>
        <taxon>Embryophyta</taxon>
        <taxon>Tracheophyta</taxon>
        <taxon>Spermatophyta</taxon>
        <taxon>Magnoliopsida</taxon>
        <taxon>eudicotyledons</taxon>
        <taxon>Gunneridae</taxon>
        <taxon>Pentapetalae</taxon>
        <taxon>asterids</taxon>
        <taxon>lamiids</taxon>
        <taxon>Solanales</taxon>
        <taxon>Solanaceae</taxon>
        <taxon>Solanoideae</taxon>
        <taxon>Solaneae</taxon>
        <taxon>Solanum</taxon>
    </lineage>
</organism>
<feature type="region of interest" description="Disordered" evidence="1">
    <location>
        <begin position="40"/>
        <end position="77"/>
    </location>
</feature>
<feature type="domain" description="Neprosin PEP catalytic" evidence="2">
    <location>
        <begin position="239"/>
        <end position="485"/>
    </location>
</feature>
<evidence type="ECO:0000256" key="1">
    <source>
        <dbReference type="SAM" id="MobiDB-lite"/>
    </source>
</evidence>
<dbReference type="PANTHER" id="PTHR31589:SF207">
    <property type="entry name" value="NEPROSIN DOMAIN-CONTAINING PROTEIN"/>
    <property type="match status" value="1"/>
</dbReference>
<sequence>DVLFREDIFPFSQDRLYDKQPLFKDCLLDSTELLQHSPVVVPSPTQGEVSDELPNAESTPSYYTNSPTETELPSPVSDGVDEPVIEVQEAMLPANPRRSTRTKQTPTWLKDFVSLNIHSDVKMHQKTVQQTLLILYLLLSYNEVEGQKKLSKLEDAELEKQLKILNKPAVKTIKTKYGDTYDCVDFYKQHSTSSSATNRSSTIWSKDGGCPFGTIPVKRITRDNLIRLRRMPPPEDVTFEDEYDIVAIARVPYNPNSKFAGAGMDIALYNPQVKGQQHSGSRLKIQKGSDILQVGWRVDPTLYGDTSTRLFIHFQAGKIHCFNTLCPGFVHVNKDIPLDGSFMETISHRGGDPWGAKMYIDRDLDSGNWWFLMTKSFVRVGFWPQSLFTDLKSFATNVDWGGVVYSPPGVPEPSMGSSYFPIDNSAYDAYCSGVTIFNEKGKSIEVDKTITHMDNPNMYKVEFIQPFDDADQMYFVLYGGPGESTHV</sequence>
<evidence type="ECO:0000259" key="2">
    <source>
        <dbReference type="PROSITE" id="PS52045"/>
    </source>
</evidence>
<evidence type="ECO:0000313" key="3">
    <source>
        <dbReference type="EMBL" id="KAG5593166.1"/>
    </source>
</evidence>
<dbReference type="InterPro" id="IPR004314">
    <property type="entry name" value="Neprosin"/>
</dbReference>
<evidence type="ECO:0000313" key="4">
    <source>
        <dbReference type="Proteomes" id="UP000824120"/>
    </source>
</evidence>
<dbReference type="InterPro" id="IPR053168">
    <property type="entry name" value="Glutamic_endopeptidase"/>
</dbReference>
<feature type="compositionally biased region" description="Polar residues" evidence="1">
    <location>
        <begin position="56"/>
        <end position="71"/>
    </location>
</feature>
<proteinExistence type="predicted"/>
<protein>
    <recommendedName>
        <fullName evidence="2">Neprosin PEP catalytic domain-containing protein</fullName>
    </recommendedName>
</protein>
<name>A0A9J5Y217_SOLCO</name>
<accession>A0A9J5Y217</accession>
<reference evidence="3 4" key="1">
    <citation type="submission" date="2020-09" db="EMBL/GenBank/DDBJ databases">
        <title>De no assembly of potato wild relative species, Solanum commersonii.</title>
        <authorList>
            <person name="Cho K."/>
        </authorList>
    </citation>
    <scope>NUCLEOTIDE SEQUENCE [LARGE SCALE GENOMIC DNA]</scope>
    <source>
        <strain evidence="3">LZ3.2</strain>
        <tissue evidence="3">Leaf</tissue>
    </source>
</reference>
<dbReference type="Proteomes" id="UP000824120">
    <property type="component" value="Chromosome 8"/>
</dbReference>
<dbReference type="Pfam" id="PF03080">
    <property type="entry name" value="Neprosin"/>
    <property type="match status" value="1"/>
</dbReference>
<dbReference type="PROSITE" id="PS52045">
    <property type="entry name" value="NEPROSIN_PEP_CD"/>
    <property type="match status" value="1"/>
</dbReference>
<dbReference type="Gene3D" id="3.90.1320.10">
    <property type="entry name" value="Outer-capsid protein sigma 3, large lobe"/>
    <property type="match status" value="1"/>
</dbReference>
<comment type="caution">
    <text evidence="3">The sequence shown here is derived from an EMBL/GenBank/DDBJ whole genome shotgun (WGS) entry which is preliminary data.</text>
</comment>
<dbReference type="OrthoDB" id="1858978at2759"/>
<gene>
    <name evidence="3" type="ORF">H5410_043680</name>
</gene>
<keyword evidence="4" id="KW-1185">Reference proteome</keyword>
<feature type="non-terminal residue" evidence="3">
    <location>
        <position position="487"/>
    </location>
</feature>
<dbReference type="EMBL" id="JACXVP010000008">
    <property type="protein sequence ID" value="KAG5593166.1"/>
    <property type="molecule type" value="Genomic_DNA"/>
</dbReference>